<gene>
    <name evidence="1" type="ORF">MILVUS5_LOCUS37313</name>
</gene>
<dbReference type="Proteomes" id="UP001177021">
    <property type="component" value="Unassembled WGS sequence"/>
</dbReference>
<organism evidence="1 2">
    <name type="scientific">Trifolium pratense</name>
    <name type="common">Red clover</name>
    <dbReference type="NCBI Taxonomy" id="57577"/>
    <lineage>
        <taxon>Eukaryota</taxon>
        <taxon>Viridiplantae</taxon>
        <taxon>Streptophyta</taxon>
        <taxon>Embryophyta</taxon>
        <taxon>Tracheophyta</taxon>
        <taxon>Spermatophyta</taxon>
        <taxon>Magnoliopsida</taxon>
        <taxon>eudicotyledons</taxon>
        <taxon>Gunneridae</taxon>
        <taxon>Pentapetalae</taxon>
        <taxon>rosids</taxon>
        <taxon>fabids</taxon>
        <taxon>Fabales</taxon>
        <taxon>Fabaceae</taxon>
        <taxon>Papilionoideae</taxon>
        <taxon>50 kb inversion clade</taxon>
        <taxon>NPAAA clade</taxon>
        <taxon>Hologalegina</taxon>
        <taxon>IRL clade</taxon>
        <taxon>Trifolieae</taxon>
        <taxon>Trifolium</taxon>
    </lineage>
</organism>
<dbReference type="EMBL" id="CASHSV030000716">
    <property type="protein sequence ID" value="CAJ2673928.1"/>
    <property type="molecule type" value="Genomic_DNA"/>
</dbReference>
<keyword evidence="2" id="KW-1185">Reference proteome</keyword>
<protein>
    <submittedName>
        <fullName evidence="1">Uncharacterized protein</fullName>
    </submittedName>
</protein>
<reference evidence="1" key="1">
    <citation type="submission" date="2023-10" db="EMBL/GenBank/DDBJ databases">
        <authorList>
            <person name="Rodriguez Cubillos JULIANA M."/>
            <person name="De Vega J."/>
        </authorList>
    </citation>
    <scope>NUCLEOTIDE SEQUENCE</scope>
</reference>
<proteinExistence type="predicted"/>
<evidence type="ECO:0000313" key="2">
    <source>
        <dbReference type="Proteomes" id="UP001177021"/>
    </source>
</evidence>
<accession>A0ACB0LZW0</accession>
<evidence type="ECO:0000313" key="1">
    <source>
        <dbReference type="EMBL" id="CAJ2673928.1"/>
    </source>
</evidence>
<comment type="caution">
    <text evidence="1">The sequence shown here is derived from an EMBL/GenBank/DDBJ whole genome shotgun (WGS) entry which is preliminary data.</text>
</comment>
<sequence length="485" mass="55045">MDCERSNITILVVDHDEESLAFVAKTLMERQYKVETAKNAHDALVTLRNNEGLFDIIVTEFHVLGMDGFGFQRHIQDQFQIPVIIWHLKFLIIRPRELILVVMSKDNRQHLISMTLEKGATHFIVKPVCAEDFKDISMYVVEAKKHKLFIDNLFVQSEEQESSEQAKTKKEDSKRKNIDESQGEAKCKLVKKSSRLVWTDDLHNLFLDAIKKVGLKKAVPGKILELMNIPNLTRDNVASHLQKYRSFLDKVAEKELVGNASQRAFRSRFASNIPTSIIEEIKEMRTNIFEVPTLYQIGNCYFNHMNHGEKNWNCKYLNCSNIGSCVLNESPLSVNQNSMQMNENNDASAFLKSDLINSIQDVQSLDQLYKGGDDTSLVGNTSCVLNESPLSVNQTSMQFYKGGDVIASSSAEINSCMLNESPISLDQNSNQLQGYEQYSNEELYDMFVGDKMSEASTSATNPKSDMDLFEAVFGTTSQNNNFKFI</sequence>
<name>A0ACB0LZW0_TRIPR</name>